<dbReference type="SUPFAM" id="SSF50729">
    <property type="entry name" value="PH domain-like"/>
    <property type="match status" value="1"/>
</dbReference>
<feature type="region of interest" description="Disordered" evidence="15">
    <location>
        <begin position="1073"/>
        <end position="1141"/>
    </location>
</feature>
<name>A0A1D1V4C6_RAMVA</name>
<evidence type="ECO:0000256" key="1">
    <source>
        <dbReference type="ARBA" id="ARBA00004123"/>
    </source>
</evidence>
<evidence type="ECO:0000259" key="17">
    <source>
        <dbReference type="PROSITE" id="PS50003"/>
    </source>
</evidence>
<feature type="domain" description="Fibronectin type-III" evidence="21">
    <location>
        <begin position="3516"/>
        <end position="3613"/>
    </location>
</feature>
<dbReference type="SMART" id="SM00326">
    <property type="entry name" value="SH3"/>
    <property type="match status" value="1"/>
</dbReference>
<dbReference type="GO" id="GO:0005634">
    <property type="term" value="C:nucleus"/>
    <property type="evidence" value="ECO:0007669"/>
    <property type="project" value="UniProtKB-SubCell"/>
</dbReference>
<dbReference type="SMART" id="SM00408">
    <property type="entry name" value="IGc2"/>
    <property type="match status" value="16"/>
</dbReference>
<dbReference type="InterPro" id="IPR007110">
    <property type="entry name" value="Ig-like_dom"/>
</dbReference>
<feature type="compositionally biased region" description="Basic and acidic residues" evidence="15">
    <location>
        <begin position="2595"/>
        <end position="2612"/>
    </location>
</feature>
<dbReference type="InterPro" id="IPR011993">
    <property type="entry name" value="PH-like_dom_sf"/>
</dbReference>
<feature type="compositionally biased region" description="Acidic residues" evidence="15">
    <location>
        <begin position="5713"/>
        <end position="5725"/>
    </location>
</feature>
<dbReference type="CDD" id="cd00096">
    <property type="entry name" value="Ig"/>
    <property type="match status" value="1"/>
</dbReference>
<feature type="region of interest" description="Disordered" evidence="15">
    <location>
        <begin position="5257"/>
        <end position="5294"/>
    </location>
</feature>
<proteinExistence type="inferred from homology"/>
<feature type="compositionally biased region" description="Basic and acidic residues" evidence="15">
    <location>
        <begin position="4841"/>
        <end position="4867"/>
    </location>
</feature>
<dbReference type="SUPFAM" id="SSF50044">
    <property type="entry name" value="SH3-domain"/>
    <property type="match status" value="1"/>
</dbReference>
<feature type="compositionally biased region" description="Basic and acidic residues" evidence="15">
    <location>
        <begin position="2403"/>
        <end position="2418"/>
    </location>
</feature>
<feature type="compositionally biased region" description="Basic and acidic residues" evidence="15">
    <location>
        <begin position="3493"/>
        <end position="3505"/>
    </location>
</feature>
<feature type="region of interest" description="Disordered" evidence="15">
    <location>
        <begin position="5584"/>
        <end position="5609"/>
    </location>
</feature>
<feature type="domain" description="Ig-like" evidence="20">
    <location>
        <begin position="6404"/>
        <end position="6496"/>
    </location>
</feature>
<feature type="region of interest" description="Disordered" evidence="15">
    <location>
        <begin position="3889"/>
        <end position="3915"/>
    </location>
</feature>
<feature type="domain" description="Fibronectin type-III" evidence="21">
    <location>
        <begin position="4759"/>
        <end position="4854"/>
    </location>
</feature>
<feature type="domain" description="Fibronectin type-III" evidence="21">
    <location>
        <begin position="2756"/>
        <end position="2847"/>
    </location>
</feature>
<dbReference type="Proteomes" id="UP000186922">
    <property type="component" value="Unassembled WGS sequence"/>
</dbReference>
<dbReference type="FunFam" id="2.60.40.10:FF:000034">
    <property type="entry name" value="Titin isoform A"/>
    <property type="match status" value="1"/>
</dbReference>
<feature type="compositionally biased region" description="Polar residues" evidence="15">
    <location>
        <begin position="5674"/>
        <end position="5684"/>
    </location>
</feature>
<dbReference type="InterPro" id="IPR050964">
    <property type="entry name" value="Striated_Muscle_Regulatory"/>
</dbReference>
<dbReference type="SMART" id="SM00233">
    <property type="entry name" value="PH"/>
    <property type="match status" value="1"/>
</dbReference>
<feature type="domain" description="Ig-like" evidence="20">
    <location>
        <begin position="550"/>
        <end position="638"/>
    </location>
</feature>
<feature type="region of interest" description="Disordered" evidence="15">
    <location>
        <begin position="4635"/>
        <end position="4662"/>
    </location>
</feature>
<dbReference type="GO" id="GO:0031674">
    <property type="term" value="C:I band"/>
    <property type="evidence" value="ECO:0007669"/>
    <property type="project" value="UniProtKB-SubCell"/>
</dbReference>
<feature type="domain" description="DH" evidence="18">
    <location>
        <begin position="148"/>
        <end position="328"/>
    </location>
</feature>
<dbReference type="GO" id="GO:0031430">
    <property type="term" value="C:M band"/>
    <property type="evidence" value="ECO:0007669"/>
    <property type="project" value="UniProtKB-ARBA"/>
</dbReference>
<feature type="compositionally biased region" description="Basic and acidic residues" evidence="15">
    <location>
        <begin position="2436"/>
        <end position="2461"/>
    </location>
</feature>
<feature type="domain" description="Fibronectin type-III" evidence="21">
    <location>
        <begin position="1429"/>
        <end position="1527"/>
    </location>
</feature>
<feature type="domain" description="PH" evidence="17">
    <location>
        <begin position="340"/>
        <end position="451"/>
    </location>
</feature>
<dbReference type="GO" id="GO:0045214">
    <property type="term" value="P:sarcomere organization"/>
    <property type="evidence" value="ECO:0007669"/>
    <property type="project" value="UniProtKB-ARBA"/>
</dbReference>
<feature type="domain" description="Fibronectin type-III" evidence="21">
    <location>
        <begin position="4013"/>
        <end position="4109"/>
    </location>
</feature>
<dbReference type="SUPFAM" id="SSF48065">
    <property type="entry name" value="DBL homology domain (DH-domain)"/>
    <property type="match status" value="1"/>
</dbReference>
<feature type="region of interest" description="Disordered" evidence="15">
    <location>
        <begin position="6139"/>
        <end position="6160"/>
    </location>
</feature>
<feature type="domain" description="Ig-like" evidence="20">
    <location>
        <begin position="1811"/>
        <end position="1901"/>
    </location>
</feature>
<feature type="domain" description="Fibronectin type-III" evidence="21">
    <location>
        <begin position="5161"/>
        <end position="5256"/>
    </location>
</feature>
<dbReference type="InterPro" id="IPR003599">
    <property type="entry name" value="Ig_sub"/>
</dbReference>
<dbReference type="GO" id="GO:0003779">
    <property type="term" value="F:actin binding"/>
    <property type="evidence" value="ECO:0007669"/>
    <property type="project" value="UniProtKB-ARBA"/>
</dbReference>
<evidence type="ECO:0000256" key="13">
    <source>
        <dbReference type="ARBA" id="ARBA00023319"/>
    </source>
</evidence>
<dbReference type="Gene3D" id="2.60.40.10">
    <property type="entry name" value="Immunoglobulins"/>
    <property type="match status" value="47"/>
</dbReference>
<feature type="region of interest" description="Disordered" evidence="15">
    <location>
        <begin position="6353"/>
        <end position="6387"/>
    </location>
</feature>
<comment type="subcellular location">
    <subcellularLocation>
        <location evidence="2">Cytoplasm</location>
        <location evidence="2">Myofibril</location>
        <location evidence="2">Sarcomere</location>
        <location evidence="2">A band</location>
    </subcellularLocation>
    <subcellularLocation>
        <location evidence="3">Cytoplasm</location>
        <location evidence="3">Myofibril</location>
        <location evidence="3">Sarcomere</location>
        <location evidence="3">I band</location>
    </subcellularLocation>
    <subcellularLocation>
        <location evidence="1">Nucleus</location>
    </subcellularLocation>
</comment>
<feature type="domain" description="Fibronectin type-III" evidence="21">
    <location>
        <begin position="836"/>
        <end position="933"/>
    </location>
</feature>
<feature type="compositionally biased region" description="Polar residues" evidence="15">
    <location>
        <begin position="4635"/>
        <end position="4649"/>
    </location>
</feature>
<keyword evidence="5 14" id="KW-0728">SH3 domain</keyword>
<dbReference type="Gene3D" id="1.20.900.10">
    <property type="entry name" value="Dbl homology (DH) domain"/>
    <property type="match status" value="1"/>
</dbReference>
<feature type="region of interest" description="Disordered" evidence="15">
    <location>
        <begin position="122"/>
        <end position="142"/>
    </location>
</feature>
<feature type="domain" description="Fibronectin type-III" evidence="21">
    <location>
        <begin position="2849"/>
        <end position="2946"/>
    </location>
</feature>
<dbReference type="SMART" id="SM00409">
    <property type="entry name" value="IG"/>
    <property type="match status" value="17"/>
</dbReference>
<dbReference type="Pfam" id="PF00621">
    <property type="entry name" value="RhoGEF"/>
    <property type="match status" value="1"/>
</dbReference>
<dbReference type="InterPro" id="IPR036179">
    <property type="entry name" value="Ig-like_dom_sf"/>
</dbReference>
<dbReference type="FunFam" id="2.60.40.10:FF:000032">
    <property type="entry name" value="palladin isoform X1"/>
    <property type="match status" value="2"/>
</dbReference>
<feature type="domain" description="Fibronectin type-III" evidence="21">
    <location>
        <begin position="3051"/>
        <end position="3146"/>
    </location>
</feature>
<dbReference type="CDD" id="cd00063">
    <property type="entry name" value="FN3"/>
    <property type="match status" value="31"/>
</dbReference>
<dbReference type="FunFam" id="2.60.40.10:FF:000107">
    <property type="entry name" value="Myosin, light chain kinase a"/>
    <property type="match status" value="1"/>
</dbReference>
<dbReference type="GO" id="GO:0005524">
    <property type="term" value="F:ATP binding"/>
    <property type="evidence" value="ECO:0007669"/>
    <property type="project" value="UniProtKB-KW"/>
</dbReference>
<feature type="domain" description="Fibronectin type-III" evidence="21">
    <location>
        <begin position="3154"/>
        <end position="3242"/>
    </location>
</feature>
<sequence>MDQSPRSVPRSSRYRFSEDRSEASEVPSTKQLDTHASRVRHREREESEENVDLYVAIADYTPGSDESDGLGVIEGQIVEVVDSSDPKKFLVRTRPHRLLPTRQGWIPALYLEKKAFGEGRKKTRELPVTEGSASAGSKKDREAEAMSKRDLVIKDIVESERQYVQKLRYVMDTYIKALDQPSVPENLRGESEIFLNWKELCTFHETVLLPGLEFCIDEPKYLEKTFLRLERDFDKLTAFCRDEPEAQKLLSESPELLEFLGKITPFENFDDAEQTISDLLQLPVKRVAEYQEFIKELIKYAARAKQDVKGLQKALDMLLGVPHRAQDIELLKAIKGYRGNIHKLGRIIKNDAVVIWEEADPKKKGKDRHLFLFKDRILVTKMVRAESAMGAPPQFNNKGVIQLANIDIRDDEDERVFSLADKSGSAGGVTFQTKSASTKAAWVAEIRSLIKGGLSGLPAIDIDDPDRSSVSNLARTDTEDFAMGDRSRAVDVSRAMRTEKTQTQSMEEMVQDMQGRYLRVMTEQLTREEQYRELKSISEAPEFEDHTTLPYMRKSTERISCVVGETVRFDCRVCGVPTPEVTWWKEDVELLKGDKYEIRVDGQIHTLIINDVMPEDRGLYTCQAKNKNGTVRYHPELMVRGAFPTEIIDEHNWEFLHRRTQSVMDVESITSEVANDEDFRDEDLKHDRRVPTRHEDVLGRTHEEDEPMDVGHSDERKRHHDTEMDEEMPKRRGDMIPPKLHFSAIDDEAFRVRPNETLKIEIPYDGRPHPTIDFKKDGRGLISSAHIRTEDKDSVATLTVFDIRPEDSGTYSVKAENEAGIDKVDIVVQVQSVPDAPRNFKASDITPDTCVLKWDRPLSDGGHPILRYNIERRGMGRKTWQRVGTTKNTEFEAENLLEDQTYEFKVTAENINGEGEGAELEQPVVAQFTFDPPGAPDTPMVFNVVNRTCTVSWNKPESDGGSPITGYLLERRNSISPHWVKVTTDAISNNEFVVPDLLSSTEYEFRVRAINKAGESNPSQPSKPVKTRAWSVAEDEDGSSRSYRPSMERSISQMSNRDVDDVFARQDSLMERTFSRESSVARRMAERRLNGERSPDSRSISLQKELSPGAKDRETVEERIQRRSEERRTRSLSRSNRPSAFTQLEEFEKKMALEESLERQIHEQRFKFEMSRVSADRESVRLGSEKRSFDDVQSDTALERKITAPYGRRADSHMSMESDFSSEFVKTNGDLTGMPGAVVQEDTIQVEKGRSLHINIPFFGNPMPVAIWKFNDQPIKESPRIRIDTVGNETSLNIKQMSVEDAGVYSLTLENNTGRLEAHINVKILDAPSAPKNIKAIGSSPESIKLTWEAPDQPGGGPVLNYIVEKKLSGRKLWQHAGETADLEIVADNLLEGQEYYFSVKAENRYGVGPATETDEPVPARWPFNQPGPCGAPEVTDIRKTSAILSWEPPADDGGNPVTGYYIERRYVDSNRFMKITHEPVTNTVFMVTDLVVGFEYIFRIIAVNLAGEGVPSKESEPVVPSETADQFAPHHMPEGHRIATQVDETNEVKQFLAKKHALQEDEDNFQRRQVKKVADRAMSDIASTMDDVDSIREVSVMEEVDESGTTVRRETSRTVTSRKSGAERMADLEERTEKSTERPAKRPAAATKHRETDDEEFDEISEISEVSSRIEHKIIRRSKSKTKQMVDTGSDAAPYSEPKLQRPSKDQRLITVKEEEDLTLEIPFTGAPKPDFTWFKDGKPLTESKHIQTDSTDELARITVRETTKKDTGRYTLIAENFAGVDKVDIGVQVVDKREYRESSVMTEMPPEAPKLLLPKKYQNRETQVEEHQPLVLEVPYTGTPLPRITWMKDGKVIEETKTITIETREDVIRLVIMDARAQHTGVYQILAQNDLGRDQARIPVRVIRAQETQTDQVHSKPVIQKPEQYNKGVQVGVDEQLRLEIPVSGTPKPDVQWYKDDEKVVQNQRIQMDFTTGKAILTVDKATTKDAGTYTVSASNQAGEAEVDVVVEVIETRTRTETITKTKKVRRAPKLRKPVKQPVQVRENDNLVLEVPFESDVPVEARWVKDGKPVQESKMVQTETTENKTRITVKKVTKKDAGSYDLVVENEFGADRLSIGVEVLDAMEGAVVESDVRRATEQRVTEEGTVEEVTIKTKRTRMTKEPDMTSDQKVTEVAEVGTEAVTKTVVEKPVEIWVIEDEEGGKTEIEVEERDGKMYDAKTGKELDLEGYDTVKTTVEEFTEEWEMETLQETGKEPETKATMQQTYKTTVATAEDQGVQAITTGNIKRIEYSQDEAGKHYVEKNEPISSKQIMSEKEMLALTDKEEGVVEETVEKLKQVRRRKPDGTQEDVPELEERTMEMKCTAMSEVKSHQEPDEEEEQEVAPKKVPKEEETPRPQAAKRKPVDEKPKVLDVSRDEQVEEETVEVVETTTVKTKKSDRDRGDARITDARELSVQEKETSIDVTEVEVGPERKKPTEATEKPDKKIATKKATESKRGVESNVEEIETEGVETTTTTKDTKSKKLPEKPETDEAPETAEETSKPVRPKEETRVGITTTTETKETIRPDEEDVEEEECSEIVEIITKKTTTTMTQKESKKAGQESIDKPEKGVSSEVPEEQPDEEEEISKPVLVAEKPAEQPAKPKPKQESTVATTTTTTVTEERVEPDEEAVTEEEYSEIVEIVTKKTTTTKTHTQSKKAGQQATDKPQRGVPDEVPEDQPEAEEEEVIPKAESQAVRGTSPPAKKPIKVTAPSALPGTVEVTSVTDTSVHLEWEAPTETSAEEVEFVVEKRKSGRKVWSEVTTTTATEVDIPDLQEGELYEFRVTPQNSVGSGTPSVIPDVHTHALPEPLAPVRTAFTKKIPTVEWKKPEEGPKTGWGELEKIVVQERTADQPKWHDIATLEGNQESFEVPFEDYEKEKDIRLITVNDVGESLPSQVVTVKNPEPVRKPKKPEAPVENLEVTEVTDSTITLSWEEPADAKQAKPLEYVVEKRQPGKRLWTKVTSTTATEIEVTELTEGDNLEFRVTPKSKLGEGKPTVTAEPVEVAPVEAPSDVHVTTEEGQAPVLEWTAPNITEKKPILNIRVEERSETNPDWHKVAELPVEQTDFEVPFEANEKEKEMRVIAVGPKGTSKPSEPVTVKNIEKSMHKETPEAPSNLTATSVDDSTVELSWEPAAPETSYIVEQRTEETHKWTKVVTTKQSAVQVENLEEGKAYDFRVTPQNEHGKGESTTLPESVVVGSTTDVPTIVEVAETKNVKTIKWEAPKAKKADAVEKYVIEERTETERSWQRVASVSPDKESFDVTFLPEEDTKDIRVVAVTEAGQSKPSKPVVVENPEMPTTAKKSTKIVKKTTKTTTTTTKTEIEEDKEKPPVEAPAKPSIVDVVEAKDVQTIKWTEPKKADTSSRVETFVIEERSEEKPSWKKIAEVPAEQDTFEVPFDEGQVDKEVRVISTNEVGESAPSEPVSVTNPESSTVKKTKKTTKKTTTTTKTTTETKTDEEKAREEESPEAQMPSDKPAKPSIVDVVEAEDVQTIKWIEPKKPDTSSRAETFVIEERTEEQTTWKKIAEVSSDQHTFEVPFDEGEVKKEVRVISQNEVGESAPSESVVVKNPEPIATKKVKKTTKKTTTATKTTTETTKATDETEDMESDDREPERYPLEPTLTESSAEVGTGDVVRDEPTEQPKVSGPLSKPEQLHVVRTTPDAVDLAWDVPESDGGRPVVGYEVEKKRSERKVWQKALETTETQATVENLIEGSSYDFRVTAQTTDGKSEPAEIANVVAQFSYDAPSAPTKPVVTKNLPTGVTLEWQPGPTDETSGAPDNDYDISVREKDTKRWRKVTKEATKATTHTVTGLADDVEYEAVVTAKNPAGESQPSEPSDMFRVGVTPVATDTETPTQVKEADAKATKPSGAPLAPQNFHVIETSPKEVVLGWTAPTSEDTAPAERYILEQKPSSQKKYSKVAETEDLQATATDLKEDTQYDFRLTAVNADGTSEPVELTKISPKQPTEAAPSAPGKPEVKRSTPQEVVLEWEEPKTTGDSPLEGYHVYVKPVDSKTWEKLTPELIAEPHYTIESLKLDDKPYQARVTASNKAGPGQPSEPTEAFIVPSAEETSAAEAEAGMGKTKSKEPAENVADGEAGVPSPPGQPVLQDVTPTDATVSWAKSENDGGSPILGHNVYLREKGKKQFKKVNKTVIKTTSHTLTELPVDGTEVEVQVTAVNKAGESKPSVVSEPFALLELPEEIEIGTTEGKVPTAPSAPNVESSSPTEVTLSWAEVASSDVAPVLGYNVYLREKGNKTWRKVTKTVTKKTTHTLTELNTDQAYEAYVTTVNEIGESQPSDVSSPFKLAEDEGAKKKAPAKINVPEAPGKPTVLSTTDSAAEVEWPAAPMSPEKPVDGYNIYVKEKGKKEWRKVTRKAVKKTNDTVTDLTSNTEYEVQVTAQNDSGESAPSPASDSFKTSGVPSAPENLKVGGKTADSVTLTWDVPETIEDVPVLSYTVEARPSGNKVYKPIGTCAEPTFTATSLPTGPHDFRVVALNKIGPSEPAELLKIEIKLDQSKPATPGKPTAHDITSTEVSLEWTPSAVTEDAPVDGYHVYLREKGTKTWRKVTKVAVKTTKHVLQDLEAKVEFEAQVTAANSAGESEPSQPSDTFALKPKETAPSAPQNLQVLEAVVNKVQLKWDAPKTDGDSPVTHYVVERRPKGGKTWEPVAETPETEFTIPKIDEGTYDIQVTAVNKIGKSKPAVANDVEVKGKLRIPKAPGQPEVSDIAETTATVAWTEPKADKDAPVDGYNIYLREKGSKNWRKVTKTVAKKTTHTLEELEQGKDYEAAVTAVNEAGESDQSKPSEPFHVKPAQRKEVPSEPENLRASDIKPESLKLAWKAPSDDGGSPVTAYGVFRKPAGAEEGDWEEIGETPLTTFTVPNLEMGTPYDFKVVARNQIGDGKPATLQNVETAKTIKLPSEPGKPTVTVTETDATIEWTEPKFDGGAPIEGYHVYIHEVEATNWKKLTRTLIKEKRYVHQNLTVGKVYEIQVTATNQIGESKASPPSDQFSAAVKKKLPPLPPTNLHPVSTTPDTITIAWSPPVSDNSSPVTSYIVKKRRNGRKAWQDVAETADLTLPVPGLIENSSYDFSVQAVNQHGASEPVVIEDIYAKFSFKVPAAPGQPEVTEVTEASATIEWKAPEDDGGNPVTGYDVYIKAKKSTSWRKVTKTKTTVTKFVFETLEKEVEYETRVTAWNQAGESEPSKPSVPFTLKANEAPRRKPSAAATDIEPTVVKPAGTGEPAPEKPSAPKCRARQEEVEVMEGEDAVFEIEFSGNPVPVVTWNSASDVFKDQAHFDLAVENGLAVCTIKQCKLKDAGEISVTFKNKVGKAEVPLTLRVRQKKSAPQILECPDAIEAQVGDNISMKIRFAGSPYPDVDWIFAEKTIKETRRVRIDAEKDYESSLVMKKVEAGDAGRYTVRVTNSEGSVEANVTLKVLGTPSAPKNLKATDVTPDKITIGWEPPESDGGSPVTGYQVEKRAAGRVTWTRVATTTELVQVITDLIENSKYEFCVRAVNKYGAGESAEIGPITAAFTFDVPGPPGTPECSNTTPTSTTLTWTPPENDGGSPILGYHVERRTGKMGRWVKINKTIITTTTLTVTDLVESETYEFRILAENRKGVGKPSEPCKPLKTPSKTKVGQQDASEAPSVSKRPEIREPGDDKTVDETIGSDVDLDEEELPEDEEKGSKPEFLTPLETQVVKEGQKAEFTCEVIGEPKPSVIWQKNGKTIRESHDFRYVVKDNTYKLVIREAYTEDAGTYTVLARNSAGKATSDADLIVKTDRPDASGKEKVPTFITPLKNQTVSTGQTLTLRVRADGVPTPKLKWYRAEHEILPSDAKARIVDDGHGGSVLTIRNVELDDAHLYRCVASNPAGEASTEGAVTVESKEVTNKYEAPYFTKKIRDVTVAEGERLELDCAFVGIPAPTVKWFLNDKLIQSSADVLITTGPGTSRLEVPNTMPEDTGVYTVELNNLGGTAKCVAGINVTRRREKPQARGTAPRFVKRFVDTEVVTNYDVTFECQVTGEPTPSIKWFFGKTEIKEEANKYEIVFKEKIGWSRLVIRNVARETVGQYIAVAENEEGKAQCAAYLNVLDSKVLKPQQDNGESQGDIKPPTFAKPLRDTEIPEGEKVQLSCKLSEPMNVNVVWTKDGIQLDDGPRFTLENLPDGTLTLTIPRAQKRHEGRYTCTVSNQAGRAKTACELFVALPKEGPSKPDDSGLKKRGRVAGPPWPLASAPLLTDLTDTGCHLSWKPSITDSTEDTPITYIVEMCEASRNDWHPIRQGLDENQYDVQNLLQPDRNYRFRIRAENKFGVSDPSPYARTERPLPPRDHDHYAVKPSDRKSYEKDPRDYEVARPEHGMFGEKPRFYGELDNIMYGLEGDTATLECYCYGHPQPKISWYFKGEEIKTGGRFASRYGTSGQTQLSIEKLSFRDVGQYTCVGRNEHGEASITLQLEVADPPVFIEPIVDATFIIGQPARLDCRVDGTPFPEIRWLKDWRPIAPNARMEILQEGNHCSLIFHDVRAFDNGLYTVEAKNIGGTAMCSANIFAEAPRAPIASPFDYKKRRINLKSKRVTDFYDFFEEIGRGTQAVVKRAVEKLSGHNYAAKVSFAPPRDRQWLENEINILNELHHPNIVRLHDGYAGNSYVVLMLEMAKGGEIIPRLTKNKTYGEDYVRSIIKQLLDTLEFVHDKGFAHLDLKPEDVLFQHPSTDRINLVDFGLAQKIPASGHVISEFGTPEFVSPEIAMRSPCGTPTDLWSTGIITYLLLSGVSPFLGPTDRDTLLNVQRCEWDFNHPIFQHISPEGKDFIQSLLKKDPTRRLTAAEALKHPWFGSTTNYEIDSRPLEDYWAKRRQKLGQTGVVKYARRRPLYMALQHPQGLLYPPDISDNLDLDGQHIRRGSPGPRSGSQDRDRSRRGSELSEDFRDYHFSFFGQSDSHYQVGPETELLQLRDPDLPARIREYRRMATDPSGNASFRVKAHNKQWGLKPAVKERRRMMEVMDEEGFGQAAQLAARRKRRRILAEQTEEFAPFFREKLKDTAFAEGKPVTLRVVVIGFPQPTVHWYHHDILLENGAHIRTLINEDGNALLTLSPATGVDAGEYKCVARNRLGEAICHATLQLGMVPDHPSWPVLEYLSSTEMTLSWQPPEFDGNSDILAYRLEYRTRDDLAWRTVSADLLHENIVVQNLTPNSHYRFRVSCRNQFGWSAYSFSSNEYRTLMTGEEPRMVDEPNAHSDLKWRERAAAPQPSKPSRLISLMEKYPATLHEGTDPEQQFEFYEQIYHGQFSIIRKCFDRKAQRTFAAKIIDLHSPDARNEYEILGGLKNECIVELHVAFTYNNDVLVLIEDLLEGYDIMTYLCEKQVYSEEDVSQIIRQVLDGLQYLHYLGIAHLNLQPENVVSKSRRRLLIQLVDFGAARKMPEGGAMIKLPTVPIEYTPPEILTEKLATVSADIWNIGVLVFILLSGRHPFVGEDDEESYNNVCYVRYLTSELYRGLSVEVTRLIMQTLKVLPDNRLSVDECLEHKWIVPHEIDIKKREKSTFHCYRLQQYRSERRRHLSHHLTNNQTILHAFHPKDDFLAGEL</sequence>
<dbReference type="PROSITE" id="PS50010">
    <property type="entry name" value="DH_2"/>
    <property type="match status" value="1"/>
</dbReference>
<dbReference type="FunFam" id="2.60.40.10:FF:000147">
    <property type="entry name" value="Myosin light chain kinase"/>
    <property type="match status" value="2"/>
</dbReference>
<dbReference type="FunFam" id="1.10.510.10:FF:000571">
    <property type="entry name" value="Maternal embryonic leucine zipper kinase"/>
    <property type="match status" value="1"/>
</dbReference>
<feature type="domain" description="Ig-like" evidence="20">
    <location>
        <begin position="6498"/>
        <end position="6587"/>
    </location>
</feature>
<feature type="compositionally biased region" description="Basic and acidic residues" evidence="15">
    <location>
        <begin position="2518"/>
        <end position="2531"/>
    </location>
</feature>
<feature type="domain" description="Ig-like" evidence="20">
    <location>
        <begin position="5387"/>
        <end position="5476"/>
    </location>
</feature>
<feature type="region of interest" description="Disordered" evidence="15">
    <location>
        <begin position="1013"/>
        <end position="1059"/>
    </location>
</feature>
<feature type="region of interest" description="Disordered" evidence="15">
    <location>
        <begin position="2335"/>
        <end position="2752"/>
    </location>
</feature>
<feature type="domain" description="Fibronectin type-III" evidence="21">
    <location>
        <begin position="3914"/>
        <end position="4006"/>
    </location>
</feature>
<feature type="domain" description="Fibronectin type-III" evidence="21">
    <location>
        <begin position="6267"/>
        <end position="6367"/>
    </location>
</feature>
<evidence type="ECO:0000259" key="19">
    <source>
        <dbReference type="PROSITE" id="PS50011"/>
    </source>
</evidence>
<feature type="domain" description="Fibronectin type-III" evidence="21">
    <location>
        <begin position="3691"/>
        <end position="3783"/>
    </location>
</feature>
<dbReference type="FunFam" id="2.60.40.10:FF:000056">
    <property type="entry name" value="twitchin isoform X4"/>
    <property type="match status" value="2"/>
</dbReference>
<feature type="region of interest" description="Disordered" evidence="15">
    <location>
        <begin position="1677"/>
        <end position="1706"/>
    </location>
</feature>
<organism evidence="22 23">
    <name type="scientific">Ramazzottius varieornatus</name>
    <name type="common">Water bear</name>
    <name type="synonym">Tardigrade</name>
    <dbReference type="NCBI Taxonomy" id="947166"/>
    <lineage>
        <taxon>Eukaryota</taxon>
        <taxon>Metazoa</taxon>
        <taxon>Ecdysozoa</taxon>
        <taxon>Tardigrada</taxon>
        <taxon>Eutardigrada</taxon>
        <taxon>Parachela</taxon>
        <taxon>Hypsibioidea</taxon>
        <taxon>Ramazzottiidae</taxon>
        <taxon>Ramazzottius</taxon>
    </lineage>
</organism>
<feature type="compositionally biased region" description="Acidic residues" evidence="15">
    <location>
        <begin position="2665"/>
        <end position="2679"/>
    </location>
</feature>
<evidence type="ECO:0000259" key="21">
    <source>
        <dbReference type="PROSITE" id="PS50853"/>
    </source>
</evidence>
<dbReference type="GO" id="GO:0007525">
    <property type="term" value="P:somatic muscle development"/>
    <property type="evidence" value="ECO:0007669"/>
    <property type="project" value="UniProtKB-ARBA"/>
</dbReference>
<feature type="compositionally biased region" description="Basic and acidic residues" evidence="15">
    <location>
        <begin position="688"/>
        <end position="734"/>
    </location>
</feature>
<dbReference type="GO" id="GO:0045989">
    <property type="term" value="P:positive regulation of striated muscle contraction"/>
    <property type="evidence" value="ECO:0007669"/>
    <property type="project" value="UniProtKB-ARBA"/>
</dbReference>
<feature type="region of interest" description="Disordered" evidence="15">
    <location>
        <begin position="1"/>
        <end position="48"/>
    </location>
</feature>
<evidence type="ECO:0000256" key="9">
    <source>
        <dbReference type="ARBA" id="ARBA00022840"/>
    </source>
</evidence>
<dbReference type="InterPro" id="IPR003961">
    <property type="entry name" value="FN3_dom"/>
</dbReference>
<dbReference type="InterPro" id="IPR001452">
    <property type="entry name" value="SH3_domain"/>
</dbReference>
<dbReference type="SUPFAM" id="SSF49265">
    <property type="entry name" value="Fibronectin type III"/>
    <property type="match status" value="17"/>
</dbReference>
<feature type="domain" description="Ig-like" evidence="20">
    <location>
        <begin position="2031"/>
        <end position="2120"/>
    </location>
</feature>
<feature type="domain" description="Fibronectin type-III" evidence="21">
    <location>
        <begin position="4464"/>
        <end position="4555"/>
    </location>
</feature>
<feature type="domain" description="Fibronectin type-III" evidence="21">
    <location>
        <begin position="5483"/>
        <end position="5575"/>
    </location>
</feature>
<dbReference type="InterPro" id="IPR036028">
    <property type="entry name" value="SH3-like_dom_sf"/>
</dbReference>
<feature type="domain" description="Fibronectin type-III" evidence="21">
    <location>
        <begin position="2956"/>
        <end position="3049"/>
    </location>
</feature>
<dbReference type="PROSITE" id="PS50002">
    <property type="entry name" value="SH3"/>
    <property type="match status" value="1"/>
</dbReference>
<gene>
    <name evidence="22" type="primary">RvY_05530</name>
    <name evidence="22" type="synonym">RvY_05530.2</name>
    <name evidence="22" type="ORF">RvY_05530-2</name>
</gene>
<evidence type="ECO:0000313" key="22">
    <source>
        <dbReference type="EMBL" id="GAU93613.1"/>
    </source>
</evidence>
<evidence type="ECO:0000256" key="14">
    <source>
        <dbReference type="PROSITE-ProRule" id="PRU00192"/>
    </source>
</evidence>
<evidence type="ECO:0000256" key="11">
    <source>
        <dbReference type="ARBA" id="ARBA00023157"/>
    </source>
</evidence>
<dbReference type="Pfam" id="PF22697">
    <property type="entry name" value="SOS1_NGEF_PH"/>
    <property type="match status" value="1"/>
</dbReference>
<evidence type="ECO:0000256" key="6">
    <source>
        <dbReference type="ARBA" id="ARBA00022490"/>
    </source>
</evidence>
<dbReference type="InterPro" id="IPR035899">
    <property type="entry name" value="DBL_dom_sf"/>
</dbReference>
<evidence type="ECO:0000259" key="20">
    <source>
        <dbReference type="PROSITE" id="PS50835"/>
    </source>
</evidence>
<feature type="domain" description="Fibronectin type-III" evidence="21">
    <location>
        <begin position="7164"/>
        <end position="7258"/>
    </location>
</feature>
<feature type="domain" description="Fibronectin type-III" evidence="21">
    <location>
        <begin position="4862"/>
        <end position="4956"/>
    </location>
</feature>
<feature type="compositionally biased region" description="Acidic residues" evidence="15">
    <location>
        <begin position="2715"/>
        <end position="2727"/>
    </location>
</feature>
<evidence type="ECO:0000256" key="12">
    <source>
        <dbReference type="ARBA" id="ARBA00023242"/>
    </source>
</evidence>
<evidence type="ECO:0000259" key="18">
    <source>
        <dbReference type="PROSITE" id="PS50010"/>
    </source>
</evidence>
<feature type="region of interest" description="Disordered" evidence="15">
    <location>
        <begin position="1599"/>
        <end position="1661"/>
    </location>
</feature>
<feature type="region of interest" description="Disordered" evidence="15">
    <location>
        <begin position="3991"/>
        <end position="4046"/>
    </location>
</feature>
<dbReference type="SUPFAM" id="SSF56112">
    <property type="entry name" value="Protein kinase-like (PK-like)"/>
    <property type="match status" value="2"/>
</dbReference>
<feature type="domain" description="Ig-like" evidence="20">
    <location>
        <begin position="5833"/>
        <end position="5923"/>
    </location>
</feature>
<dbReference type="PROSITE" id="PS50835">
    <property type="entry name" value="IG_LIKE"/>
    <property type="match status" value="14"/>
</dbReference>
<dbReference type="InterPro" id="IPR013783">
    <property type="entry name" value="Ig-like_fold"/>
</dbReference>
<feature type="domain" description="Fibronectin type-III" evidence="21">
    <location>
        <begin position="3245"/>
        <end position="3338"/>
    </location>
</feature>
<dbReference type="PROSITE" id="PS50011">
    <property type="entry name" value="PROTEIN_KINASE_DOM"/>
    <property type="match status" value="2"/>
</dbReference>
<feature type="compositionally biased region" description="Basic residues" evidence="15">
    <location>
        <begin position="3344"/>
        <end position="3353"/>
    </location>
</feature>
<feature type="compositionally biased region" description="Basic and acidic residues" evidence="15">
    <location>
        <begin position="1621"/>
        <end position="1641"/>
    </location>
</feature>
<dbReference type="Gene3D" id="3.30.200.20">
    <property type="entry name" value="Phosphorylase Kinase, domain 1"/>
    <property type="match status" value="2"/>
</dbReference>
<feature type="compositionally biased region" description="Low complexity" evidence="15">
    <location>
        <begin position="2649"/>
        <end position="2660"/>
    </location>
</feature>
<feature type="compositionally biased region" description="Basic and acidic residues" evidence="15">
    <location>
        <begin position="2470"/>
        <end position="2499"/>
    </location>
</feature>
<feature type="domain" description="Fibronectin type-III" evidence="21">
    <location>
        <begin position="3375"/>
        <end position="3472"/>
    </location>
</feature>
<dbReference type="GO" id="GO:0040017">
    <property type="term" value="P:positive regulation of locomotion"/>
    <property type="evidence" value="ECO:0007669"/>
    <property type="project" value="UniProtKB-ARBA"/>
</dbReference>
<evidence type="ECO:0000256" key="15">
    <source>
        <dbReference type="SAM" id="MobiDB-lite"/>
    </source>
</evidence>
<feature type="domain" description="Ig-like" evidence="20">
    <location>
        <begin position="1699"/>
        <end position="1790"/>
    </location>
</feature>
<feature type="region of interest" description="Disordered" evidence="15">
    <location>
        <begin position="4440"/>
        <end position="4472"/>
    </location>
</feature>
<dbReference type="InterPro" id="IPR013098">
    <property type="entry name" value="Ig_I-set"/>
</dbReference>
<feature type="domain" description="Ig-like" evidence="20">
    <location>
        <begin position="5730"/>
        <end position="5818"/>
    </location>
</feature>
<comment type="caution">
    <text evidence="22">The sequence shown here is derived from an EMBL/GenBank/DDBJ whole genome shotgun (WGS) entry which is preliminary data.</text>
</comment>
<dbReference type="EMBL" id="BDGG01000002">
    <property type="protein sequence ID" value="GAU93613.1"/>
    <property type="molecule type" value="Genomic_DNA"/>
</dbReference>
<feature type="region of interest" description="Disordered" evidence="15">
    <location>
        <begin position="3453"/>
        <end position="3521"/>
    </location>
</feature>
<dbReference type="FunFam" id="2.60.40.10:FF:000425">
    <property type="entry name" value="Myosin light chain kinase"/>
    <property type="match status" value="2"/>
</dbReference>
<evidence type="ECO:0000256" key="7">
    <source>
        <dbReference type="ARBA" id="ARBA00022737"/>
    </source>
</evidence>
<feature type="domain" description="Fibronectin type-III" evidence="21">
    <location>
        <begin position="1330"/>
        <end position="1423"/>
    </location>
</feature>
<feature type="compositionally biased region" description="Acidic residues" evidence="15">
    <location>
        <begin position="3642"/>
        <end position="3651"/>
    </location>
</feature>
<dbReference type="InterPro" id="IPR000719">
    <property type="entry name" value="Prot_kinase_dom"/>
</dbReference>
<feature type="domain" description="Fibronectin type-III" evidence="21">
    <location>
        <begin position="5063"/>
        <end position="5155"/>
    </location>
</feature>
<dbReference type="Pfam" id="PF00041">
    <property type="entry name" value="fn3"/>
    <property type="match status" value="25"/>
</dbReference>
<keyword evidence="10" id="KW-0175">Coiled coil</keyword>
<evidence type="ECO:0000256" key="4">
    <source>
        <dbReference type="ARBA" id="ARBA00006692"/>
    </source>
</evidence>
<feature type="region of interest" description="Disordered" evidence="15">
    <location>
        <begin position="5659"/>
        <end position="5731"/>
    </location>
</feature>
<dbReference type="Pfam" id="PF07679">
    <property type="entry name" value="I-set"/>
    <property type="match status" value="17"/>
</dbReference>
<feature type="domain" description="Ig-like" evidence="20">
    <location>
        <begin position="1919"/>
        <end position="2010"/>
    </location>
</feature>
<evidence type="ECO:0000313" key="23">
    <source>
        <dbReference type="Proteomes" id="UP000186922"/>
    </source>
</evidence>
<feature type="domain" description="Fibronectin type-III" evidence="21">
    <location>
        <begin position="4561"/>
        <end position="4656"/>
    </location>
</feature>
<dbReference type="InterPro" id="IPR003598">
    <property type="entry name" value="Ig_sub2"/>
</dbReference>
<dbReference type="GO" id="GO:0060298">
    <property type="term" value="P:positive regulation of sarcomere organization"/>
    <property type="evidence" value="ECO:0007669"/>
    <property type="project" value="UniProtKB-ARBA"/>
</dbReference>
<feature type="compositionally biased region" description="Basic and acidic residues" evidence="15">
    <location>
        <begin position="2540"/>
        <end position="2552"/>
    </location>
</feature>
<accession>A0A1D1V4C6</accession>
<dbReference type="CDD" id="cd00160">
    <property type="entry name" value="RhoGEF"/>
    <property type="match status" value="1"/>
</dbReference>
<reference evidence="22 23" key="1">
    <citation type="journal article" date="2016" name="Nat. Commun.">
        <title>Extremotolerant tardigrade genome and improved radiotolerance of human cultured cells by tardigrade-unique protein.</title>
        <authorList>
            <person name="Hashimoto T."/>
            <person name="Horikawa D.D."/>
            <person name="Saito Y."/>
            <person name="Kuwahara H."/>
            <person name="Kozuka-Hata H."/>
            <person name="Shin-I T."/>
            <person name="Minakuchi Y."/>
            <person name="Ohishi K."/>
            <person name="Motoyama A."/>
            <person name="Aizu T."/>
            <person name="Enomoto A."/>
            <person name="Kondo K."/>
            <person name="Tanaka S."/>
            <person name="Hara Y."/>
            <person name="Koshikawa S."/>
            <person name="Sagara H."/>
            <person name="Miura T."/>
            <person name="Yokobori S."/>
            <person name="Miyagawa K."/>
            <person name="Suzuki Y."/>
            <person name="Kubo T."/>
            <person name="Oyama M."/>
            <person name="Kohara Y."/>
            <person name="Fujiyama A."/>
            <person name="Arakawa K."/>
            <person name="Katayama T."/>
            <person name="Toyoda A."/>
            <person name="Kunieda T."/>
        </authorList>
    </citation>
    <scope>NUCLEOTIDE SEQUENCE [LARGE SCALE GENOMIC DNA]</scope>
    <source>
        <strain evidence="22 23">YOKOZUNA-1</strain>
    </source>
</reference>
<feature type="domain" description="Fibronectin type-III" evidence="21">
    <location>
        <begin position="935"/>
        <end position="1030"/>
    </location>
</feature>
<dbReference type="FunFam" id="2.60.40.10:FF:000080">
    <property type="entry name" value="Myosin light chain kinase, smooth muscle"/>
    <property type="match status" value="2"/>
</dbReference>
<dbReference type="InterPro" id="IPR000219">
    <property type="entry name" value="DH_dom"/>
</dbReference>
<feature type="domain" description="Fibronectin type-III" evidence="21">
    <location>
        <begin position="4662"/>
        <end position="4753"/>
    </location>
</feature>
<evidence type="ECO:0000256" key="10">
    <source>
        <dbReference type="ARBA" id="ARBA00023054"/>
    </source>
</evidence>
<feature type="domain" description="Fibronectin type-III" evidence="21">
    <location>
        <begin position="4143"/>
        <end position="4239"/>
    </location>
</feature>
<dbReference type="PROSITE" id="PS50853">
    <property type="entry name" value="FN3"/>
    <property type="match status" value="31"/>
</dbReference>
<feature type="domain" description="Ig-like" evidence="20">
    <location>
        <begin position="5936"/>
        <end position="6026"/>
    </location>
</feature>
<dbReference type="InterPro" id="IPR055251">
    <property type="entry name" value="SOS1_NGEF_PH"/>
</dbReference>
<keyword evidence="23" id="KW-1185">Reference proteome</keyword>
<feature type="compositionally biased region" description="Low complexity" evidence="15">
    <location>
        <begin position="3625"/>
        <end position="3637"/>
    </location>
</feature>
<dbReference type="FunFam" id="2.60.40.10:FF:000127">
    <property type="entry name" value="titin isoform X1"/>
    <property type="match status" value="2"/>
</dbReference>
<dbReference type="STRING" id="947166.A0A1D1V4C6"/>
<feature type="compositionally biased region" description="Polar residues" evidence="15">
    <location>
        <begin position="3465"/>
        <end position="3475"/>
    </location>
</feature>
<feature type="compositionally biased region" description="Basic and acidic residues" evidence="15">
    <location>
        <begin position="1110"/>
        <end position="1129"/>
    </location>
</feature>
<dbReference type="PANTHER" id="PTHR13817:SF151">
    <property type="entry name" value="TITIN"/>
    <property type="match status" value="1"/>
</dbReference>
<feature type="compositionally biased region" description="Basic and acidic residues" evidence="15">
    <location>
        <begin position="2383"/>
        <end position="2395"/>
    </location>
</feature>
<dbReference type="InterPro" id="IPR001849">
    <property type="entry name" value="PH_domain"/>
</dbReference>
<feature type="domain" description="Ig-like" evidence="20">
    <location>
        <begin position="7068"/>
        <end position="7157"/>
    </location>
</feature>
<keyword evidence="11" id="KW-1015">Disulfide bond</keyword>
<dbReference type="PRINTS" id="PR00014">
    <property type="entry name" value="FNTYPEIII"/>
</dbReference>
<feature type="region of interest" description="Disordered" evidence="15">
    <location>
        <begin position="4085"/>
        <end position="4154"/>
    </location>
</feature>
<comment type="similarity">
    <text evidence="4">Belongs to the protein kinase superfamily. CAMK Ser/Thr protein kinase family.</text>
</comment>
<feature type="domain" description="Fibronectin type-III" evidence="21">
    <location>
        <begin position="4255"/>
        <end position="4350"/>
    </location>
</feature>
<evidence type="ECO:0000256" key="8">
    <source>
        <dbReference type="ARBA" id="ARBA00022741"/>
    </source>
</evidence>
<dbReference type="InterPro" id="IPR011009">
    <property type="entry name" value="Kinase-like_dom_sf"/>
</dbReference>
<evidence type="ECO:0000256" key="2">
    <source>
        <dbReference type="ARBA" id="ARBA00004161"/>
    </source>
</evidence>
<dbReference type="FunFam" id="2.60.40.10:FF:000031">
    <property type="entry name" value="Myosin-binding protein C, slow type"/>
    <property type="match status" value="6"/>
</dbReference>
<keyword evidence="7" id="KW-0677">Repeat</keyword>
<keyword evidence="9" id="KW-0067">ATP-binding</keyword>
<feature type="compositionally biased region" description="Acidic residues" evidence="15">
    <location>
        <begin position="2616"/>
        <end position="2626"/>
    </location>
</feature>
<feature type="domain" description="Ig-like" evidence="20">
    <location>
        <begin position="6153"/>
        <end position="6242"/>
    </location>
</feature>
<dbReference type="GO" id="GO:0004672">
    <property type="term" value="F:protein kinase activity"/>
    <property type="evidence" value="ECO:0007669"/>
    <property type="project" value="InterPro"/>
</dbReference>
<feature type="region of interest" description="Disordered" evidence="15">
    <location>
        <begin position="3618"/>
        <end position="3695"/>
    </location>
</feature>
<keyword evidence="13" id="KW-0393">Immunoglobulin domain</keyword>
<keyword evidence="8" id="KW-0547">Nucleotide-binding</keyword>
<protein>
    <submittedName>
        <fullName evidence="22">Uncharacterized protein</fullName>
    </submittedName>
</protein>
<feature type="domain" description="Fibronectin type-III" evidence="21">
    <location>
        <begin position="4366"/>
        <end position="4461"/>
    </location>
</feature>
<feature type="compositionally biased region" description="Basic and acidic residues" evidence="15">
    <location>
        <begin position="1073"/>
        <end position="1096"/>
    </location>
</feature>
<feature type="compositionally biased region" description="Low complexity" evidence="15">
    <location>
        <begin position="5585"/>
        <end position="5604"/>
    </location>
</feature>
<feature type="domain" description="Protein kinase" evidence="19">
    <location>
        <begin position="7312"/>
        <end position="7563"/>
    </location>
</feature>
<feature type="compositionally biased region" description="Basic and acidic residues" evidence="15">
    <location>
        <begin position="5692"/>
        <end position="5706"/>
    </location>
</feature>
<dbReference type="PROSITE" id="PS50003">
    <property type="entry name" value="PH_DOMAIN"/>
    <property type="match status" value="1"/>
</dbReference>
<dbReference type="Pfam" id="PF00069">
    <property type="entry name" value="Pkinase"/>
    <property type="match status" value="2"/>
</dbReference>
<feature type="compositionally biased region" description="Basic and acidic residues" evidence="15">
    <location>
        <begin position="6360"/>
        <end position="6387"/>
    </location>
</feature>
<evidence type="ECO:0000256" key="3">
    <source>
        <dbReference type="ARBA" id="ARBA00004355"/>
    </source>
</evidence>
<feature type="compositionally biased region" description="Low complexity" evidence="15">
    <location>
        <begin position="1"/>
        <end position="11"/>
    </location>
</feature>
<dbReference type="SMART" id="SM00325">
    <property type="entry name" value="RhoGEF"/>
    <property type="match status" value="1"/>
</dbReference>
<feature type="region of interest" description="Disordered" evidence="15">
    <location>
        <begin position="6923"/>
        <end position="6958"/>
    </location>
</feature>
<feature type="domain" description="Fibronectin type-III" evidence="21">
    <location>
        <begin position="5581"/>
        <end position="5676"/>
    </location>
</feature>
<feature type="compositionally biased region" description="Polar residues" evidence="15">
    <location>
        <begin position="4440"/>
        <end position="4461"/>
    </location>
</feature>
<feature type="domain" description="Protein kinase" evidence="19">
    <location>
        <begin position="6617"/>
        <end position="6870"/>
    </location>
</feature>
<dbReference type="SUPFAM" id="SSF48726">
    <property type="entry name" value="Immunoglobulin"/>
    <property type="match status" value="17"/>
</dbReference>
<evidence type="ECO:0000259" key="16">
    <source>
        <dbReference type="PROSITE" id="PS50002"/>
    </source>
</evidence>
<feature type="compositionally biased region" description="Acidic residues" evidence="15">
    <location>
        <begin position="2568"/>
        <end position="2579"/>
    </location>
</feature>
<feature type="compositionally biased region" description="Low complexity" evidence="15">
    <location>
        <begin position="2580"/>
        <end position="2594"/>
    </location>
</feature>
<feature type="domain" description="Fibronectin type-III" evidence="21">
    <location>
        <begin position="3789"/>
        <end position="3889"/>
    </location>
</feature>
<dbReference type="GO" id="GO:0005085">
    <property type="term" value="F:guanyl-nucleotide exchange factor activity"/>
    <property type="evidence" value="ECO:0007669"/>
    <property type="project" value="InterPro"/>
</dbReference>
<dbReference type="Gene3D" id="1.10.510.10">
    <property type="entry name" value="Transferase(Phosphotransferase) domain 1"/>
    <property type="match status" value="2"/>
</dbReference>
<feature type="region of interest" description="Disordered" evidence="15">
    <location>
        <begin position="3786"/>
        <end position="3824"/>
    </location>
</feature>
<feature type="domain" description="SH3" evidence="16">
    <location>
        <begin position="49"/>
        <end position="116"/>
    </location>
</feature>
<feature type="region of interest" description="Disordered" evidence="15">
    <location>
        <begin position="3343"/>
        <end position="3380"/>
    </location>
</feature>
<feature type="domain" description="Fibronectin type-III" evidence="21">
    <location>
        <begin position="4962"/>
        <end position="5056"/>
    </location>
</feature>
<dbReference type="FunFam" id="2.60.40.10:FF:000345">
    <property type="entry name" value="Muscle M-line assembly protein unc-89"/>
    <property type="match status" value="1"/>
</dbReference>
<keyword evidence="12" id="KW-0539">Nucleus</keyword>
<dbReference type="Gene3D" id="2.30.30.40">
    <property type="entry name" value="SH3 Domains"/>
    <property type="match status" value="1"/>
</dbReference>
<feature type="compositionally biased region" description="Basic and acidic residues" evidence="15">
    <location>
        <begin position="6946"/>
        <end position="6958"/>
    </location>
</feature>
<feature type="region of interest" description="Disordered" evidence="15">
    <location>
        <begin position="688"/>
        <end position="738"/>
    </location>
</feature>
<keyword evidence="6" id="KW-0963">Cytoplasm</keyword>
<dbReference type="InterPro" id="IPR036116">
    <property type="entry name" value="FN3_sf"/>
</dbReference>
<feature type="region of interest" description="Disordered" evidence="15">
    <location>
        <begin position="4835"/>
        <end position="4867"/>
    </location>
</feature>
<dbReference type="Gene3D" id="2.30.29.30">
    <property type="entry name" value="Pleckstrin-homology domain (PH domain)/Phosphotyrosine-binding domain (PTB)"/>
    <property type="match status" value="1"/>
</dbReference>
<feature type="compositionally biased region" description="Low complexity" evidence="15">
    <location>
        <begin position="4108"/>
        <end position="4119"/>
    </location>
</feature>
<evidence type="ECO:0000256" key="5">
    <source>
        <dbReference type="ARBA" id="ARBA00022443"/>
    </source>
</evidence>
<dbReference type="SMART" id="SM00060">
    <property type="entry name" value="FN3"/>
    <property type="match status" value="31"/>
</dbReference>
<feature type="domain" description="Ig-like" evidence="20">
    <location>
        <begin position="6039"/>
        <end position="6130"/>
    </location>
</feature>
<dbReference type="PANTHER" id="PTHR13817">
    <property type="entry name" value="TITIN"/>
    <property type="match status" value="1"/>
</dbReference>